<reference evidence="1" key="1">
    <citation type="submission" date="2018-05" db="EMBL/GenBank/DDBJ databases">
        <title>Bacterial isolates from healthy term breastfed infants carrying antibiotic resistance genes.</title>
        <authorList>
            <person name="Casaburi G."/>
        </authorList>
    </citation>
    <scope>NUCLEOTIDE SEQUENCE [LARGE SCALE GENOMIC DNA]</scope>
    <source>
        <strain evidence="1">7084_4</strain>
    </source>
</reference>
<accession>A0A5P6AA11</accession>
<sequence>MTLSAEIQALPYIRGFGNMADLHTAMSLNPQLITLVQQFVADPMAAKVSGLIESSFYRAGVTDIAENSRGSYIDARQLAVLETAAGRGYRNTVNGTVNPLSSAALLQDEYRRFAAYTEACLLATTVYASDFDFIHLQLSPDLSGLTLNFEAFEAHLNTLMQTDMGRYLQVSNVLYARMEYLPSFADVRVRLGIPEALTFTGSDNADVVTGKTRTMCCGRKRK</sequence>
<dbReference type="AlphaFoldDB" id="A0A5P6AA11"/>
<evidence type="ECO:0000313" key="1">
    <source>
        <dbReference type="EMBL" id="QFG76743.1"/>
    </source>
</evidence>
<organism evidence="1">
    <name type="scientific">Raoultella planticola</name>
    <name type="common">Klebsiella planticola</name>
    <dbReference type="NCBI Taxonomy" id="575"/>
    <lineage>
        <taxon>Bacteria</taxon>
        <taxon>Pseudomonadati</taxon>
        <taxon>Pseudomonadota</taxon>
        <taxon>Gammaproteobacteria</taxon>
        <taxon>Enterobacterales</taxon>
        <taxon>Enterobacteriaceae</taxon>
        <taxon>Klebsiella/Raoultella group</taxon>
        <taxon>Raoultella</taxon>
    </lineage>
</organism>
<dbReference type="EMBL" id="CP029752">
    <property type="protein sequence ID" value="QFG76743.1"/>
    <property type="molecule type" value="Genomic_DNA"/>
</dbReference>
<proteinExistence type="predicted"/>
<protein>
    <submittedName>
        <fullName evidence="1">Uncharacterized protein</fullName>
    </submittedName>
</protein>
<gene>
    <name evidence="1" type="ORF">DMB90_12005</name>
</gene>
<name>A0A5P6AA11_RAOPL</name>